<organism evidence="7 8">
    <name type="scientific">Glaciecola nitratireducens (strain JCM 12485 / KCTC 12276 / FR1064)</name>
    <dbReference type="NCBI Taxonomy" id="1085623"/>
    <lineage>
        <taxon>Bacteria</taxon>
        <taxon>Pseudomonadati</taxon>
        <taxon>Pseudomonadota</taxon>
        <taxon>Gammaproteobacteria</taxon>
        <taxon>Alteromonadales</taxon>
        <taxon>Alteromonadaceae</taxon>
        <taxon>Brumicola</taxon>
    </lineage>
</organism>
<dbReference type="OrthoDB" id="5820615at2"/>
<evidence type="ECO:0000313" key="8">
    <source>
        <dbReference type="Proteomes" id="UP000009282"/>
    </source>
</evidence>
<dbReference type="EC" id="4.1.2.50" evidence="3"/>
<dbReference type="UniPathway" id="UPA00391"/>
<dbReference type="eggNOG" id="COG0720">
    <property type="taxonomic scope" value="Bacteria"/>
</dbReference>
<dbReference type="STRING" id="1085623.GNIT_1988"/>
<reference evidence="7 8" key="1">
    <citation type="journal article" date="2011" name="J. Bacteriol.">
        <title>Complete genome sequence of seawater bacterium Glaciecola nitratireducens FR1064T.</title>
        <authorList>
            <person name="Bian F."/>
            <person name="Qin Q.L."/>
            <person name="Xie B.B."/>
            <person name="Shu Y.L."/>
            <person name="Zhang X.Y."/>
            <person name="Yu Y."/>
            <person name="Chen B."/>
            <person name="Chen X.L."/>
            <person name="Zhou B.C."/>
            <person name="Zhang Y.Z."/>
        </authorList>
    </citation>
    <scope>NUCLEOTIDE SEQUENCE [LARGE SCALE GENOMIC DNA]</scope>
    <source>
        <strain evidence="8">JCM 12485 / KCTC 12276 / FR1064</strain>
    </source>
</reference>
<comment type="similarity">
    <text evidence="2">Belongs to the PTPS family. QueD subfamily.</text>
</comment>
<evidence type="ECO:0000256" key="1">
    <source>
        <dbReference type="ARBA" id="ARBA00005061"/>
    </source>
</evidence>
<evidence type="ECO:0000256" key="3">
    <source>
        <dbReference type="ARBA" id="ARBA00012982"/>
    </source>
</evidence>
<evidence type="ECO:0000313" key="7">
    <source>
        <dbReference type="EMBL" id="AEP30097.1"/>
    </source>
</evidence>
<dbReference type="Proteomes" id="UP000009282">
    <property type="component" value="Chromosome"/>
</dbReference>
<dbReference type="EMBL" id="CP003060">
    <property type="protein sequence ID" value="AEP30097.1"/>
    <property type="molecule type" value="Genomic_DNA"/>
</dbReference>
<comment type="pathway">
    <text evidence="1">Purine metabolism; 7-cyano-7-deazaguanine biosynthesis.</text>
</comment>
<sequence length="296" mass="34169">MKLFVNDLTVMDFSYLCPTRGMVGESWIVDILLNGGLNEESMVQDFGKVKKELKHVIDEYVDHKLVVPAENQCTTITHDDSNERVQVDFSYQHDGAENAQSMHLYCPPEAYAFVYSDEVNMSSVTEYLKEVIKIHLPENVHSVELFLREEVIPTDFYHYTHGLKKHDGNCQRIAHGHRSKVLVFEDGKESETWQNYWAKRWADIYIGTHEDLVTSSELSFQHDNINDEKYYCFKYEASQGEFEMAIEKQACEIIETDSTVECLAQFMFDELKTMTDVKLEVRAFEGVGKGAIVADE</sequence>
<name>G4QLJ1_GLANF</name>
<evidence type="ECO:0000256" key="6">
    <source>
        <dbReference type="ARBA" id="ARBA00048807"/>
    </source>
</evidence>
<dbReference type="GO" id="GO:0070497">
    <property type="term" value="F:6-carboxytetrahydropterin synthase activity"/>
    <property type="evidence" value="ECO:0007669"/>
    <property type="project" value="UniProtKB-EC"/>
</dbReference>
<dbReference type="InterPro" id="IPR038418">
    <property type="entry name" value="6-PTP_synth/QueD_sf"/>
</dbReference>
<keyword evidence="8" id="KW-1185">Reference proteome</keyword>
<evidence type="ECO:0000256" key="2">
    <source>
        <dbReference type="ARBA" id="ARBA00008900"/>
    </source>
</evidence>
<dbReference type="Gene3D" id="3.30.479.10">
    <property type="entry name" value="6-pyruvoyl tetrahydropterin synthase/QueD"/>
    <property type="match status" value="2"/>
</dbReference>
<protein>
    <recommendedName>
        <fullName evidence="4">6-carboxy-5,6,7,8-tetrahydropterin synthase</fullName>
        <ecNumber evidence="3">4.1.2.50</ecNumber>
    </recommendedName>
    <alternativeName>
        <fullName evidence="5">Queuosine biosynthesis protein QueD</fullName>
    </alternativeName>
</protein>
<evidence type="ECO:0000256" key="4">
    <source>
        <dbReference type="ARBA" id="ARBA00018141"/>
    </source>
</evidence>
<dbReference type="RefSeq" id="WP_014108971.1">
    <property type="nucleotide sequence ID" value="NC_016041.1"/>
</dbReference>
<dbReference type="KEGG" id="gni:GNIT_1988"/>
<dbReference type="HOGENOM" id="CLU_962682_0_0_6"/>
<gene>
    <name evidence="7" type="ordered locus">GNIT_1988</name>
</gene>
<dbReference type="InterPro" id="IPR007115">
    <property type="entry name" value="6-PTP_synth/QueD"/>
</dbReference>
<accession>G4QLJ1</accession>
<dbReference type="Pfam" id="PF01242">
    <property type="entry name" value="PTPS"/>
    <property type="match status" value="2"/>
</dbReference>
<dbReference type="SUPFAM" id="SSF55620">
    <property type="entry name" value="Tetrahydrobiopterin biosynthesis enzymes-like"/>
    <property type="match status" value="2"/>
</dbReference>
<comment type="catalytic activity">
    <reaction evidence="6">
        <text>7,8-dihydroneopterin 3'-triphosphate + H2O = 6-carboxy-5,6,7,8-tetrahydropterin + triphosphate + acetaldehyde + 2 H(+)</text>
        <dbReference type="Rhea" id="RHEA:27966"/>
        <dbReference type="ChEBI" id="CHEBI:15343"/>
        <dbReference type="ChEBI" id="CHEBI:15377"/>
        <dbReference type="ChEBI" id="CHEBI:15378"/>
        <dbReference type="ChEBI" id="CHEBI:18036"/>
        <dbReference type="ChEBI" id="CHEBI:58462"/>
        <dbReference type="ChEBI" id="CHEBI:61032"/>
        <dbReference type="EC" id="4.1.2.50"/>
    </reaction>
</comment>
<evidence type="ECO:0000256" key="5">
    <source>
        <dbReference type="ARBA" id="ARBA00031449"/>
    </source>
</evidence>
<dbReference type="AlphaFoldDB" id="G4QLJ1"/>
<proteinExistence type="inferred from homology"/>